<dbReference type="Gene3D" id="1.10.510.10">
    <property type="entry name" value="Transferase(Phosphotransferase) domain 1"/>
    <property type="match status" value="1"/>
</dbReference>
<dbReference type="InterPro" id="IPR011009">
    <property type="entry name" value="Kinase-like_dom_sf"/>
</dbReference>
<dbReference type="InterPro" id="IPR000719">
    <property type="entry name" value="Prot_kinase_dom"/>
</dbReference>
<evidence type="ECO:0000259" key="7">
    <source>
        <dbReference type="PROSITE" id="PS50011"/>
    </source>
</evidence>
<dbReference type="EMBL" id="CAJOBC010055793">
    <property type="protein sequence ID" value="CAF4192797.1"/>
    <property type="molecule type" value="Genomic_DNA"/>
</dbReference>
<dbReference type="GO" id="GO:0030424">
    <property type="term" value="C:axon"/>
    <property type="evidence" value="ECO:0007669"/>
    <property type="project" value="TreeGrafter"/>
</dbReference>
<organism evidence="8 10">
    <name type="scientific">Didymodactylos carnosus</name>
    <dbReference type="NCBI Taxonomy" id="1234261"/>
    <lineage>
        <taxon>Eukaryota</taxon>
        <taxon>Metazoa</taxon>
        <taxon>Spiralia</taxon>
        <taxon>Gnathifera</taxon>
        <taxon>Rotifera</taxon>
        <taxon>Eurotatoria</taxon>
        <taxon>Bdelloidea</taxon>
        <taxon>Philodinida</taxon>
        <taxon>Philodinidae</taxon>
        <taxon>Didymodactylos</taxon>
    </lineage>
</organism>
<dbReference type="PANTHER" id="PTHR24057:SF18">
    <property type="entry name" value="SERINE_THREONINE-PROTEIN KINASE R03D7.5-RELATED"/>
    <property type="match status" value="1"/>
</dbReference>
<dbReference type="Pfam" id="PF00069">
    <property type="entry name" value="Pkinase"/>
    <property type="match status" value="1"/>
</dbReference>
<dbReference type="Proteomes" id="UP000681722">
    <property type="component" value="Unassembled WGS sequence"/>
</dbReference>
<evidence type="ECO:0000256" key="2">
    <source>
        <dbReference type="ARBA" id="ARBA00022527"/>
    </source>
</evidence>
<dbReference type="GO" id="GO:0005829">
    <property type="term" value="C:cytosol"/>
    <property type="evidence" value="ECO:0007669"/>
    <property type="project" value="TreeGrafter"/>
</dbReference>
<dbReference type="InterPro" id="IPR050591">
    <property type="entry name" value="GSK-3"/>
</dbReference>
<protein>
    <recommendedName>
        <fullName evidence="7">Protein kinase domain-containing protein</fullName>
    </recommendedName>
</protein>
<dbReference type="AlphaFoldDB" id="A0A815G9Q3"/>
<dbReference type="PROSITE" id="PS50011">
    <property type="entry name" value="PROTEIN_KINASE_DOM"/>
    <property type="match status" value="1"/>
</dbReference>
<reference evidence="8" key="1">
    <citation type="submission" date="2021-02" db="EMBL/GenBank/DDBJ databases">
        <authorList>
            <person name="Nowell W R."/>
        </authorList>
    </citation>
    <scope>NUCLEOTIDE SEQUENCE</scope>
</reference>
<keyword evidence="2" id="KW-0723">Serine/threonine-protein kinase</keyword>
<evidence type="ECO:0000256" key="4">
    <source>
        <dbReference type="ARBA" id="ARBA00022741"/>
    </source>
</evidence>
<dbReference type="GO" id="GO:0070507">
    <property type="term" value="P:regulation of microtubule cytoskeleton organization"/>
    <property type="evidence" value="ECO:0007669"/>
    <property type="project" value="TreeGrafter"/>
</dbReference>
<evidence type="ECO:0000313" key="10">
    <source>
        <dbReference type="Proteomes" id="UP000663829"/>
    </source>
</evidence>
<comment type="caution">
    <text evidence="8">The sequence shown here is derived from an EMBL/GenBank/DDBJ whole genome shotgun (WGS) entry which is preliminary data.</text>
</comment>
<dbReference type="GO" id="GO:0090090">
    <property type="term" value="P:negative regulation of canonical Wnt signaling pathway"/>
    <property type="evidence" value="ECO:0007669"/>
    <property type="project" value="TreeGrafter"/>
</dbReference>
<keyword evidence="10" id="KW-1185">Reference proteome</keyword>
<dbReference type="GO" id="GO:0030154">
    <property type="term" value="P:cell differentiation"/>
    <property type="evidence" value="ECO:0007669"/>
    <property type="project" value="TreeGrafter"/>
</dbReference>
<dbReference type="EMBL" id="CAJNOQ010014140">
    <property type="protein sequence ID" value="CAF1335759.1"/>
    <property type="molecule type" value="Genomic_DNA"/>
</dbReference>
<dbReference type="PANTHER" id="PTHR24057">
    <property type="entry name" value="GLYCOGEN SYNTHASE KINASE-3 ALPHA"/>
    <property type="match status" value="1"/>
</dbReference>
<evidence type="ECO:0000256" key="1">
    <source>
        <dbReference type="ARBA" id="ARBA00005527"/>
    </source>
</evidence>
<evidence type="ECO:0000256" key="5">
    <source>
        <dbReference type="ARBA" id="ARBA00022777"/>
    </source>
</evidence>
<gene>
    <name evidence="8" type="ORF">GPM918_LOCUS30178</name>
    <name evidence="9" type="ORF">SRO942_LOCUS30782</name>
</gene>
<keyword evidence="6" id="KW-0067">ATP-binding</keyword>
<dbReference type="Proteomes" id="UP000663829">
    <property type="component" value="Unassembled WGS sequence"/>
</dbReference>
<comment type="similarity">
    <text evidence="1">Belongs to the protein kinase superfamily. CMGC Ser/Thr protein kinase family. GSK-3 subfamily.</text>
</comment>
<sequence>AHRDVKPANMVVDYENGILKICDLGSAKRLNKGEKSVSYVCTRYYRAPELLLGCTEYSAGLSQLFKPYVLRPRYTGSVDLTIISFQPRTLRGYLPERTPDNAFVLLESLLRYKPMERTTCLAALASDFFIELRQRSNTLANKKPLPNLFNFRDNELPKSNVLYNYIVPEWYTQPIPAQTNEIPRKGYYVVLYMKSKGEFINSSIQTRKVKMCYTCTAHTIGCGEFINVHYLKEKVKQCSSSCVIFRNPLDNNLLHRGCSSKWSSIHIKSGFHKLLGTDAFFCEESLCNGISFNFMMGKNNITISILCIFQNKIQTALTSPSIYDQTTSTDQPEYFVSDDQTNIEQNENSWNSNNLDFISIPVKKISTKRRITTSTTSAVMRMPPIISSTNLEEQSEPKLTWWDRESIETKSEIAHNNYYYHKNNTKNNQTIFNDIDRLNPSNNQIISMIKDDNSTLKILTNQESIENGNKNCSLFTTSTKLPLTTQRGYLLKNNEVKNKSETTLFDNFYKFSDSNYILTSIDELYNEPSFILSSTIPVDNLNTLQHTTRQDLESFEFWNVNRKQKNQPTTSLVHPNFSWILNLTNNLSEISHNISMHDTKDRIQTTQHNYQHRLLITESPQHEKFYPILKWFDIKSSIDVGSKLKNKQLPFTLMNKYQSRLTTKSVLITKKKFPYCKNKSCFHGGKLTDDCLCLCLPAYSGKNCEISKNPSFL</sequence>
<evidence type="ECO:0000256" key="6">
    <source>
        <dbReference type="ARBA" id="ARBA00022840"/>
    </source>
</evidence>
<accession>A0A815G9Q3</accession>
<dbReference type="GO" id="GO:0005634">
    <property type="term" value="C:nucleus"/>
    <property type="evidence" value="ECO:0007669"/>
    <property type="project" value="TreeGrafter"/>
</dbReference>
<keyword evidence="3" id="KW-0808">Transferase</keyword>
<dbReference type="GO" id="GO:0004674">
    <property type="term" value="F:protein serine/threonine kinase activity"/>
    <property type="evidence" value="ECO:0007669"/>
    <property type="project" value="UniProtKB-KW"/>
</dbReference>
<dbReference type="PROSITE" id="PS00022">
    <property type="entry name" value="EGF_1"/>
    <property type="match status" value="1"/>
</dbReference>
<keyword evidence="5" id="KW-0418">Kinase</keyword>
<feature type="domain" description="Protein kinase" evidence="7">
    <location>
        <begin position="1"/>
        <end position="129"/>
    </location>
</feature>
<evidence type="ECO:0000313" key="8">
    <source>
        <dbReference type="EMBL" id="CAF1335759.1"/>
    </source>
</evidence>
<feature type="non-terminal residue" evidence="8">
    <location>
        <position position="1"/>
    </location>
</feature>
<keyword evidence="4" id="KW-0547">Nucleotide-binding</keyword>
<dbReference type="GO" id="GO:0007165">
    <property type="term" value="P:signal transduction"/>
    <property type="evidence" value="ECO:0007669"/>
    <property type="project" value="TreeGrafter"/>
</dbReference>
<dbReference type="SUPFAM" id="SSF56112">
    <property type="entry name" value="Protein kinase-like (PK-like)"/>
    <property type="match status" value="1"/>
</dbReference>
<evidence type="ECO:0000256" key="3">
    <source>
        <dbReference type="ARBA" id="ARBA00022679"/>
    </source>
</evidence>
<evidence type="ECO:0000313" key="9">
    <source>
        <dbReference type="EMBL" id="CAF4192797.1"/>
    </source>
</evidence>
<proteinExistence type="inferred from homology"/>
<name>A0A815G9Q3_9BILA</name>
<dbReference type="GO" id="GO:0032436">
    <property type="term" value="P:positive regulation of proteasomal ubiquitin-dependent protein catabolic process"/>
    <property type="evidence" value="ECO:0007669"/>
    <property type="project" value="TreeGrafter"/>
</dbReference>
<dbReference type="InterPro" id="IPR000742">
    <property type="entry name" value="EGF"/>
</dbReference>
<dbReference type="GO" id="GO:0005524">
    <property type="term" value="F:ATP binding"/>
    <property type="evidence" value="ECO:0007669"/>
    <property type="project" value="UniProtKB-KW"/>
</dbReference>